<dbReference type="Pfam" id="PF08223">
    <property type="entry name" value="PaaX_C"/>
    <property type="match status" value="1"/>
</dbReference>
<keyword evidence="4" id="KW-1185">Reference proteome</keyword>
<evidence type="ECO:0000313" key="4">
    <source>
        <dbReference type="Proteomes" id="UP000184932"/>
    </source>
</evidence>
<dbReference type="AlphaFoldDB" id="A0A1N6G3P9"/>
<feature type="domain" description="Transcriptional repressor PaaX-like C-terminal" evidence="2">
    <location>
        <begin position="184"/>
        <end position="240"/>
    </location>
</feature>
<organism evidence="3 4">
    <name type="scientific">Vannielia litorea</name>
    <dbReference type="NCBI Taxonomy" id="1217970"/>
    <lineage>
        <taxon>Bacteria</taxon>
        <taxon>Pseudomonadati</taxon>
        <taxon>Pseudomonadota</taxon>
        <taxon>Alphaproteobacteria</taxon>
        <taxon>Rhodobacterales</taxon>
        <taxon>Paracoccaceae</taxon>
        <taxon>Vannielia</taxon>
    </lineage>
</organism>
<feature type="domain" description="Transcriptional repressor PaaX-like N-terminal" evidence="1">
    <location>
        <begin position="29"/>
        <end position="96"/>
    </location>
</feature>
<dbReference type="RefSeq" id="WP_074256227.1">
    <property type="nucleotide sequence ID" value="NZ_FSRL01000001.1"/>
</dbReference>
<dbReference type="Gene3D" id="1.10.10.10">
    <property type="entry name" value="Winged helix-like DNA-binding domain superfamily/Winged helix DNA-binding domain"/>
    <property type="match status" value="1"/>
</dbReference>
<dbReference type="GO" id="GO:0006351">
    <property type="term" value="P:DNA-templated transcription"/>
    <property type="evidence" value="ECO:0007669"/>
    <property type="project" value="InterPro"/>
</dbReference>
<proteinExistence type="predicted"/>
<dbReference type="InterPro" id="IPR036388">
    <property type="entry name" value="WH-like_DNA-bd_sf"/>
</dbReference>
<evidence type="ECO:0000259" key="1">
    <source>
        <dbReference type="Pfam" id="PF07848"/>
    </source>
</evidence>
<dbReference type="InterPro" id="IPR013225">
    <property type="entry name" value="PaaX_C"/>
</dbReference>
<dbReference type="OrthoDB" id="2270427at2"/>
<dbReference type="InterPro" id="IPR036390">
    <property type="entry name" value="WH_DNA-bd_sf"/>
</dbReference>
<dbReference type="InterPro" id="IPR011965">
    <property type="entry name" value="PaaX_trns_reg"/>
</dbReference>
<dbReference type="PANTHER" id="PTHR30319:SF1">
    <property type="entry name" value="TRANSCRIPTIONAL REPRESSOR PAAX"/>
    <property type="match status" value="1"/>
</dbReference>
<dbReference type="Gene3D" id="3.30.70.2670">
    <property type="match status" value="1"/>
</dbReference>
<dbReference type="PANTHER" id="PTHR30319">
    <property type="entry name" value="PHENYLACETIC ACID REGULATOR-RELATED TRANSCRIPTIONAL REPRESSOR"/>
    <property type="match status" value="1"/>
</dbReference>
<name>A0A1N6G3P9_9RHOB</name>
<dbReference type="SUPFAM" id="SSF46785">
    <property type="entry name" value="Winged helix' DNA-binding domain"/>
    <property type="match status" value="1"/>
</dbReference>
<dbReference type="Proteomes" id="UP000184932">
    <property type="component" value="Unassembled WGS sequence"/>
</dbReference>
<evidence type="ECO:0000313" key="3">
    <source>
        <dbReference type="EMBL" id="SIO02081.1"/>
    </source>
</evidence>
<dbReference type="PIRSF" id="PIRSF020623">
    <property type="entry name" value="PaaX"/>
    <property type="match status" value="1"/>
</dbReference>
<dbReference type="EMBL" id="FSRL01000001">
    <property type="protein sequence ID" value="SIO02081.1"/>
    <property type="molecule type" value="Genomic_DNA"/>
</dbReference>
<sequence>MSATAEAPDLTPEFHAAAAPLRPGDHRVWSLIVTVFGDLARAEGAQIDGAALGRIMEAVGVRPEAMRVALHRLRKEGWIESRKAGRGAVHALTAEGRAQSEAAAPRIYAARPEVPERWFLAVGEGAVEAGAGEVQLAGNVVLSAVPAAGLAAGEVAEVPGWVKATLCSGALFDEAAALERALGAVKPPKRLAPLEVAALRALVVHSWRRVALRTPAVPARFMPEGWAGERCRALVVALLTALPRPEVGQI</sequence>
<protein>
    <submittedName>
        <fullName evidence="3">Transcriptional regulator, PaaX family</fullName>
    </submittedName>
</protein>
<dbReference type="STRING" id="1217970.SAMN05444002_2174"/>
<dbReference type="InterPro" id="IPR012906">
    <property type="entry name" value="PaaX-like_N"/>
</dbReference>
<evidence type="ECO:0000259" key="2">
    <source>
        <dbReference type="Pfam" id="PF08223"/>
    </source>
</evidence>
<dbReference type="Gene3D" id="1.20.58.1460">
    <property type="match status" value="1"/>
</dbReference>
<reference evidence="4" key="1">
    <citation type="submission" date="2016-11" db="EMBL/GenBank/DDBJ databases">
        <authorList>
            <person name="Varghese N."/>
            <person name="Submissions S."/>
        </authorList>
    </citation>
    <scope>NUCLEOTIDE SEQUENCE [LARGE SCALE GENOMIC DNA]</scope>
    <source>
        <strain evidence="4">DSM 29440</strain>
    </source>
</reference>
<gene>
    <name evidence="3" type="ORF">SAMN05444002_2174</name>
</gene>
<dbReference type="Pfam" id="PF07848">
    <property type="entry name" value="PaaX"/>
    <property type="match status" value="1"/>
</dbReference>
<accession>A0A1N6G3P9</accession>